<dbReference type="InterPro" id="IPR017972">
    <property type="entry name" value="Cyt_P450_CS"/>
</dbReference>
<evidence type="ECO:0000256" key="3">
    <source>
        <dbReference type="ARBA" id="ARBA00022617"/>
    </source>
</evidence>
<evidence type="ECO:0000256" key="10">
    <source>
        <dbReference type="SAM" id="Phobius"/>
    </source>
</evidence>
<evidence type="ECO:0000313" key="12">
    <source>
        <dbReference type="Proteomes" id="UP000077202"/>
    </source>
</evidence>
<keyword evidence="12" id="KW-1185">Reference proteome</keyword>
<dbReference type="PROSITE" id="PS00086">
    <property type="entry name" value="CYTOCHROME_P450"/>
    <property type="match status" value="1"/>
</dbReference>
<keyword evidence="10" id="KW-0812">Transmembrane</keyword>
<evidence type="ECO:0000256" key="9">
    <source>
        <dbReference type="RuleBase" id="RU000461"/>
    </source>
</evidence>
<dbReference type="PANTHER" id="PTHR47944">
    <property type="entry name" value="CYTOCHROME P450 98A9"/>
    <property type="match status" value="1"/>
</dbReference>
<gene>
    <name evidence="11" type="ORF">AXG93_4182s1140</name>
</gene>
<name>A0A176VF00_MARPO</name>
<evidence type="ECO:0000256" key="2">
    <source>
        <dbReference type="ARBA" id="ARBA00010617"/>
    </source>
</evidence>
<dbReference type="InterPro" id="IPR001128">
    <property type="entry name" value="Cyt_P450"/>
</dbReference>
<dbReference type="AlphaFoldDB" id="A0A176VF00"/>
<keyword evidence="3 8" id="KW-0349">Heme</keyword>
<evidence type="ECO:0008006" key="13">
    <source>
        <dbReference type="Google" id="ProtNLM"/>
    </source>
</evidence>
<feature type="transmembrane region" description="Helical" evidence="10">
    <location>
        <begin position="20"/>
        <end position="39"/>
    </location>
</feature>
<dbReference type="GO" id="GO:0005506">
    <property type="term" value="F:iron ion binding"/>
    <property type="evidence" value="ECO:0007669"/>
    <property type="project" value="InterPro"/>
</dbReference>
<evidence type="ECO:0000256" key="5">
    <source>
        <dbReference type="ARBA" id="ARBA00023002"/>
    </source>
</evidence>
<keyword evidence="6 8" id="KW-0408">Iron</keyword>
<comment type="similarity">
    <text evidence="2 9">Belongs to the cytochrome P450 family.</text>
</comment>
<feature type="binding site" description="axial binding residue" evidence="8">
    <location>
        <position position="505"/>
    </location>
    <ligand>
        <name>heme</name>
        <dbReference type="ChEBI" id="CHEBI:30413"/>
    </ligand>
    <ligandPart>
        <name>Fe</name>
        <dbReference type="ChEBI" id="CHEBI:18248"/>
    </ligandPart>
</feature>
<dbReference type="CDD" id="cd20618">
    <property type="entry name" value="CYP71_clan"/>
    <property type="match status" value="1"/>
</dbReference>
<evidence type="ECO:0000256" key="8">
    <source>
        <dbReference type="PIRSR" id="PIRSR602401-1"/>
    </source>
</evidence>
<dbReference type="GO" id="GO:0020037">
    <property type="term" value="F:heme binding"/>
    <property type="evidence" value="ECO:0007669"/>
    <property type="project" value="InterPro"/>
</dbReference>
<reference evidence="11" key="1">
    <citation type="submission" date="2016-03" db="EMBL/GenBank/DDBJ databases">
        <title>Mechanisms controlling the formation of the plant cell surface in tip-growing cells are functionally conserved among land plants.</title>
        <authorList>
            <person name="Honkanen S."/>
            <person name="Jones V.A."/>
            <person name="Morieri G."/>
            <person name="Champion C."/>
            <person name="Hetherington A.J."/>
            <person name="Kelly S."/>
            <person name="Saint-Marcoux D."/>
            <person name="Proust H."/>
            <person name="Prescott H."/>
            <person name="Dolan L."/>
        </authorList>
    </citation>
    <scope>NUCLEOTIDE SEQUENCE [LARGE SCALE GENOMIC DNA]</scope>
    <source>
        <tissue evidence="11">Whole gametophyte</tissue>
    </source>
</reference>
<organism evidence="11 12">
    <name type="scientific">Marchantia polymorpha subsp. ruderalis</name>
    <dbReference type="NCBI Taxonomy" id="1480154"/>
    <lineage>
        <taxon>Eukaryota</taxon>
        <taxon>Viridiplantae</taxon>
        <taxon>Streptophyta</taxon>
        <taxon>Embryophyta</taxon>
        <taxon>Marchantiophyta</taxon>
        <taxon>Marchantiopsida</taxon>
        <taxon>Marchantiidae</taxon>
        <taxon>Marchantiales</taxon>
        <taxon>Marchantiaceae</taxon>
        <taxon>Marchantia</taxon>
    </lineage>
</organism>
<dbReference type="PRINTS" id="PR00463">
    <property type="entry name" value="EP450I"/>
</dbReference>
<evidence type="ECO:0000313" key="11">
    <source>
        <dbReference type="EMBL" id="OAE19167.1"/>
    </source>
</evidence>
<dbReference type="FunFam" id="1.10.630.10:FF:000126">
    <property type="entry name" value="Predicted protein"/>
    <property type="match status" value="1"/>
</dbReference>
<evidence type="ECO:0000256" key="6">
    <source>
        <dbReference type="ARBA" id="ARBA00023004"/>
    </source>
</evidence>
<dbReference type="SUPFAM" id="SSF48264">
    <property type="entry name" value="Cytochrome P450"/>
    <property type="match status" value="2"/>
</dbReference>
<comment type="caution">
    <text evidence="11">The sequence shown here is derived from an EMBL/GenBank/DDBJ whole genome shotgun (WGS) entry which is preliminary data.</text>
</comment>
<accession>A0A176VF00</accession>
<dbReference type="GO" id="GO:0016705">
    <property type="term" value="F:oxidoreductase activity, acting on paired donors, with incorporation or reduction of molecular oxygen"/>
    <property type="evidence" value="ECO:0007669"/>
    <property type="project" value="InterPro"/>
</dbReference>
<proteinExistence type="inferred from homology"/>
<dbReference type="InterPro" id="IPR036396">
    <property type="entry name" value="Cyt_P450_sf"/>
</dbReference>
<comment type="cofactor">
    <cofactor evidence="1 8">
        <name>heme</name>
        <dbReference type="ChEBI" id="CHEBI:30413"/>
    </cofactor>
</comment>
<dbReference type="Gene3D" id="1.10.630.10">
    <property type="entry name" value="Cytochrome P450"/>
    <property type="match status" value="1"/>
</dbReference>
<keyword evidence="4 8" id="KW-0479">Metal-binding</keyword>
<dbReference type="GO" id="GO:0004497">
    <property type="term" value="F:monooxygenase activity"/>
    <property type="evidence" value="ECO:0007669"/>
    <property type="project" value="UniProtKB-KW"/>
</dbReference>
<keyword evidence="5 9" id="KW-0560">Oxidoreductase</keyword>
<evidence type="ECO:0000256" key="7">
    <source>
        <dbReference type="ARBA" id="ARBA00023033"/>
    </source>
</evidence>
<dbReference type="PRINTS" id="PR00385">
    <property type="entry name" value="P450"/>
</dbReference>
<keyword evidence="10" id="KW-0472">Membrane</keyword>
<dbReference type="Pfam" id="PF00067">
    <property type="entry name" value="p450"/>
    <property type="match status" value="2"/>
</dbReference>
<keyword evidence="7 9" id="KW-0503">Monooxygenase</keyword>
<evidence type="ECO:0000256" key="1">
    <source>
        <dbReference type="ARBA" id="ARBA00001971"/>
    </source>
</evidence>
<dbReference type="EMBL" id="LVLJ01003917">
    <property type="protein sequence ID" value="OAE19167.1"/>
    <property type="molecule type" value="Genomic_DNA"/>
</dbReference>
<dbReference type="PANTHER" id="PTHR47944:SF4">
    <property type="entry name" value="OS09G0441700 PROTEIN"/>
    <property type="match status" value="1"/>
</dbReference>
<dbReference type="GO" id="GO:0044550">
    <property type="term" value="P:secondary metabolite biosynthetic process"/>
    <property type="evidence" value="ECO:0007669"/>
    <property type="project" value="UniProtKB-ARBA"/>
</dbReference>
<evidence type="ECO:0000256" key="4">
    <source>
        <dbReference type="ARBA" id="ARBA00022723"/>
    </source>
</evidence>
<dbReference type="InterPro" id="IPR002401">
    <property type="entry name" value="Cyt_P450_E_grp-I"/>
</dbReference>
<dbReference type="Proteomes" id="UP000077202">
    <property type="component" value="Unassembled WGS sequence"/>
</dbReference>
<protein>
    <recommendedName>
        <fullName evidence="13">Cytochrome P450</fullName>
    </recommendedName>
</protein>
<sequence>MTAMDGSSITLSTWLGQHNMLTTLIGIVGLFVYIFLNLLEKSIDYKSLRLPPGPQGWPVVGNLLQLGKLPHQALTDLSKQYGSLMFLQLGSVPTIVVSSAEMAEEVFSTQDHLFASSRPRTLTGEILHYNNRGLILAPLRDQWRFVRRVASSNLFPVKRLEQFQLEQPNDVGRGELQWLTCKAAVVYEAVHYTESPLKTAYGGWQEVRREEILSMVKRALKEGHDGSVVQLSKKLHELAYNHTTQMLFGKSYFGPKSMKSENYKEAKAFQNMVASLSSGGFFTGQLREFIPGFRKLDSDVWDWKLWYFYRVYERFLSAIVKDHRQRPRTTGIQDVVDLILSLQTEMHRRQRTDEHVKALLKDLMTGGTETFSNQVEWTLTELMRHPEIRQKVQRELDFVVGKDRVVEESDLARLKYLHAVVKESFRLHPVLPLCAPMESTIATKIGGYELPSKTRVVINLYAIQRDPKIWDNPLAFDPDRFRRRSSDVKGEDFELLPFGAGRRICVGLNLGLSIVQFTLAQLLHTCDLALPIGMKCDDVDMEEGCGPTMPKARPLQVLVTPRLPLRVYKGL</sequence>
<keyword evidence="10" id="KW-1133">Transmembrane helix</keyword>